<keyword evidence="1" id="KW-1003">Cell membrane</keyword>
<evidence type="ECO:0000256" key="4">
    <source>
        <dbReference type="ARBA" id="ARBA00023136"/>
    </source>
</evidence>
<evidence type="ECO:0000313" key="6">
    <source>
        <dbReference type="EMBL" id="TFW31115.1"/>
    </source>
</evidence>
<evidence type="ECO:0000256" key="3">
    <source>
        <dbReference type="ARBA" id="ARBA00022989"/>
    </source>
</evidence>
<evidence type="ECO:0000256" key="5">
    <source>
        <dbReference type="SAM" id="Phobius"/>
    </source>
</evidence>
<dbReference type="EMBL" id="SPUM01000100">
    <property type="protein sequence ID" value="TFW31115.1"/>
    <property type="molecule type" value="Genomic_DNA"/>
</dbReference>
<dbReference type="OrthoDB" id="6080293at2"/>
<evidence type="ECO:0000256" key="1">
    <source>
        <dbReference type="ARBA" id="ARBA00022475"/>
    </source>
</evidence>
<proteinExistence type="predicted"/>
<keyword evidence="4 5" id="KW-0472">Membrane</keyword>
<keyword evidence="3 5" id="KW-1133">Transmembrane helix</keyword>
<evidence type="ECO:0000256" key="2">
    <source>
        <dbReference type="ARBA" id="ARBA00022692"/>
    </source>
</evidence>
<evidence type="ECO:0000313" key="7">
    <source>
        <dbReference type="Proteomes" id="UP000297258"/>
    </source>
</evidence>
<dbReference type="Pfam" id="PF07869">
    <property type="entry name" value="DUF1656"/>
    <property type="match status" value="1"/>
</dbReference>
<reference evidence="6 7" key="1">
    <citation type="submission" date="2019-03" db="EMBL/GenBank/DDBJ databases">
        <title>Draft genome of Massilia hortus sp. nov., a novel bacterial species of the Oxalobacteraceae family.</title>
        <authorList>
            <person name="Peta V."/>
            <person name="Raths R."/>
            <person name="Bucking H."/>
        </authorList>
    </citation>
    <scope>NUCLEOTIDE SEQUENCE [LARGE SCALE GENOMIC DNA]</scope>
    <source>
        <strain evidence="6 7">ONC3</strain>
    </source>
</reference>
<keyword evidence="2 5" id="KW-0812">Transmembrane</keyword>
<dbReference type="AlphaFoldDB" id="A0A4Y9T0P2"/>
<feature type="transmembrane region" description="Helical" evidence="5">
    <location>
        <begin position="41"/>
        <end position="64"/>
    </location>
</feature>
<comment type="caution">
    <text evidence="6">The sequence shown here is derived from an EMBL/GenBank/DDBJ whole genome shotgun (WGS) entry which is preliminary data.</text>
</comment>
<dbReference type="RefSeq" id="WP_135190453.1">
    <property type="nucleotide sequence ID" value="NZ_SPUM01000100.1"/>
</dbReference>
<feature type="transmembrane region" description="Helical" evidence="5">
    <location>
        <begin position="6"/>
        <end position="29"/>
    </location>
</feature>
<gene>
    <name evidence="6" type="ORF">E4O92_14530</name>
</gene>
<accession>A0A4Y9T0P2</accession>
<organism evidence="6 7">
    <name type="scientific">Massilia horti</name>
    <dbReference type="NCBI Taxonomy" id="2562153"/>
    <lineage>
        <taxon>Bacteria</taxon>
        <taxon>Pseudomonadati</taxon>
        <taxon>Pseudomonadota</taxon>
        <taxon>Betaproteobacteria</taxon>
        <taxon>Burkholderiales</taxon>
        <taxon>Oxalobacteraceae</taxon>
        <taxon>Telluria group</taxon>
        <taxon>Massilia</taxon>
    </lineage>
</organism>
<protein>
    <submittedName>
        <fullName evidence="6">DUF1656 domain-containing protein</fullName>
    </submittedName>
</protein>
<dbReference type="Proteomes" id="UP000297258">
    <property type="component" value="Unassembled WGS sequence"/>
</dbReference>
<dbReference type="InterPro" id="IPR012451">
    <property type="entry name" value="DUF1656"/>
</dbReference>
<sequence length="68" mass="7678">MIGEVSLYGLYVPPLLLLTLVALAISSLLNRLLARTGFYRLVWHPALFDFSLFVIILGSLSFFASNWF</sequence>
<name>A0A4Y9T0P2_9BURK</name>
<keyword evidence="7" id="KW-1185">Reference proteome</keyword>